<sequence>MTSKHGKRVRNALPRNASKRLSNSNTSSSISERELRLLKRVNSSEDYIQFQDSAKDRFSGSHHQRSVDKVSRKSSGHLKRNRPSLESSAIQSNATSVEKKRTIDSNEVKSAKKLKRAAKANRPASLKLPLLGDTYILKYVMEGHTEINIPVRDKDDVEDSKDIWCCEFEPTASESETFNQQKSGQTQNLAFCASYTVLFVNTSQGKFVKKYTHVENQEIFYCMAWTRLEREHLLDATASDDDEEVGFCNVLAVAGRLGSIKLLSPLQNECFRYLFGHQKAVLAMTFAKTEPRWLFTVSADKTVRLWDIGSPTNTTDNSICLAHFKLPERTGEPSAVSISYDLSTLLVGCNNGDLIEFKITTSQLNQFRQSAKSFRLKGHEANKGIRTSTIDRFIKFPAGDEWHEGYVDDVYILGQDGDKHNKLYNKIVSRGSKDMEILVWDPIGSTRTDANIRMSLDWPDAADCTGLRFKIIEKDEQKVLIAGEYDGQIYIYNIGNGRKSKTLADNSKEQFKPDRILSHSMSTEIIRDVTCSSDTKTIVAVDNNNNIFIWASSASH</sequence>
<evidence type="ECO:0000256" key="6">
    <source>
        <dbReference type="ARBA" id="ARBA00022853"/>
    </source>
</evidence>
<evidence type="ECO:0000256" key="5">
    <source>
        <dbReference type="ARBA" id="ARBA00022737"/>
    </source>
</evidence>
<dbReference type="PANTHER" id="PTHR24370:SF10">
    <property type="entry name" value="LEUCINE-RICH REPEAT AND WD REPEAT-CONTAINING PROTEIN 1"/>
    <property type="match status" value="1"/>
</dbReference>
<reference evidence="10 11" key="1">
    <citation type="submission" date="2014-09" db="EMBL/GenBank/DDBJ databases">
        <authorList>
            <person name="Ellenberger Sabrina"/>
        </authorList>
    </citation>
    <scope>NUCLEOTIDE SEQUENCE [LARGE SCALE GENOMIC DNA]</scope>
    <source>
        <strain evidence="10 11">CBS 412.66</strain>
    </source>
</reference>
<dbReference type="InterPro" id="IPR001680">
    <property type="entry name" value="WD40_rpt"/>
</dbReference>
<dbReference type="PROSITE" id="PS00678">
    <property type="entry name" value="WD_REPEATS_1"/>
    <property type="match status" value="1"/>
</dbReference>
<keyword evidence="3 7" id="KW-0853">WD repeat</keyword>
<feature type="domain" description="Leucine-rich repeat and WD repeat-containing protein 1 WD" evidence="9">
    <location>
        <begin position="159"/>
        <end position="352"/>
    </location>
</feature>
<keyword evidence="11" id="KW-1185">Reference proteome</keyword>
<dbReference type="GO" id="GO:0006325">
    <property type="term" value="P:chromatin organization"/>
    <property type="evidence" value="ECO:0007669"/>
    <property type="project" value="UniProtKB-KW"/>
</dbReference>
<dbReference type="InterPro" id="IPR052489">
    <property type="entry name" value="LRWD1"/>
</dbReference>
<evidence type="ECO:0000256" key="3">
    <source>
        <dbReference type="ARBA" id="ARBA00022574"/>
    </source>
</evidence>
<dbReference type="Pfam" id="PF23215">
    <property type="entry name" value="WD_LRWD1"/>
    <property type="match status" value="1"/>
</dbReference>
<dbReference type="Gene3D" id="2.130.10.10">
    <property type="entry name" value="YVTN repeat-like/Quinoprotein amine dehydrogenase"/>
    <property type="match status" value="1"/>
</dbReference>
<dbReference type="PROSITE" id="PS50082">
    <property type="entry name" value="WD_REPEATS_2"/>
    <property type="match status" value="1"/>
</dbReference>
<organism evidence="10 11">
    <name type="scientific">Parasitella parasitica</name>
    <dbReference type="NCBI Taxonomy" id="35722"/>
    <lineage>
        <taxon>Eukaryota</taxon>
        <taxon>Fungi</taxon>
        <taxon>Fungi incertae sedis</taxon>
        <taxon>Mucoromycota</taxon>
        <taxon>Mucoromycotina</taxon>
        <taxon>Mucoromycetes</taxon>
        <taxon>Mucorales</taxon>
        <taxon>Mucorineae</taxon>
        <taxon>Mucoraceae</taxon>
        <taxon>Parasitella</taxon>
    </lineage>
</organism>
<feature type="compositionally biased region" description="Basic residues" evidence="8">
    <location>
        <begin position="72"/>
        <end position="82"/>
    </location>
</feature>
<accession>A0A0B7N4D1</accession>
<evidence type="ECO:0000256" key="2">
    <source>
        <dbReference type="ARBA" id="ARBA00022454"/>
    </source>
</evidence>
<gene>
    <name evidence="10" type="primary">PARPA_03956.1 scaffold 10640</name>
</gene>
<dbReference type="GO" id="GO:0071169">
    <property type="term" value="P:establishment of protein localization to chromatin"/>
    <property type="evidence" value="ECO:0007669"/>
    <property type="project" value="TreeGrafter"/>
</dbReference>
<keyword evidence="6" id="KW-0156">Chromatin regulator</keyword>
<feature type="repeat" description="WD" evidence="7">
    <location>
        <begin position="274"/>
        <end position="316"/>
    </location>
</feature>
<dbReference type="PROSITE" id="PS50294">
    <property type="entry name" value="WD_REPEATS_REGION"/>
    <property type="match status" value="1"/>
</dbReference>
<dbReference type="SMART" id="SM00320">
    <property type="entry name" value="WD40"/>
    <property type="match status" value="3"/>
</dbReference>
<protein>
    <recommendedName>
        <fullName evidence="9">Leucine-rich repeat and WD repeat-containing protein 1 WD domain-containing protein</fullName>
    </recommendedName>
</protein>
<dbReference type="AlphaFoldDB" id="A0A0B7N4D1"/>
<evidence type="ECO:0000256" key="1">
    <source>
        <dbReference type="ARBA" id="ARBA00004286"/>
    </source>
</evidence>
<keyword evidence="5" id="KW-0677">Repeat</keyword>
<dbReference type="InterPro" id="IPR019775">
    <property type="entry name" value="WD40_repeat_CS"/>
</dbReference>
<dbReference type="OrthoDB" id="7318948at2759"/>
<evidence type="ECO:0000313" key="11">
    <source>
        <dbReference type="Proteomes" id="UP000054107"/>
    </source>
</evidence>
<feature type="region of interest" description="Disordered" evidence="8">
    <location>
        <begin position="1"/>
        <end position="33"/>
    </location>
</feature>
<feature type="compositionally biased region" description="Basic and acidic residues" evidence="8">
    <location>
        <begin position="54"/>
        <end position="71"/>
    </location>
</feature>
<feature type="compositionally biased region" description="Polar residues" evidence="8">
    <location>
        <begin position="84"/>
        <end position="96"/>
    </location>
</feature>
<dbReference type="InterPro" id="IPR036322">
    <property type="entry name" value="WD40_repeat_dom_sf"/>
</dbReference>
<dbReference type="EMBL" id="LN723682">
    <property type="protein sequence ID" value="CEP10298.1"/>
    <property type="molecule type" value="Genomic_DNA"/>
</dbReference>
<dbReference type="STRING" id="35722.A0A0B7N4D1"/>
<dbReference type="InterPro" id="IPR015943">
    <property type="entry name" value="WD40/YVTN_repeat-like_dom_sf"/>
</dbReference>
<name>A0A0B7N4D1_9FUNG</name>
<keyword evidence="2" id="KW-0158">Chromosome</keyword>
<dbReference type="PANTHER" id="PTHR24370">
    <property type="entry name" value="OPTICIN"/>
    <property type="match status" value="1"/>
</dbReference>
<proteinExistence type="predicted"/>
<keyword evidence="4" id="KW-0433">Leucine-rich repeat</keyword>
<evidence type="ECO:0000256" key="4">
    <source>
        <dbReference type="ARBA" id="ARBA00022614"/>
    </source>
</evidence>
<feature type="compositionally biased region" description="Low complexity" evidence="8">
    <location>
        <begin position="19"/>
        <end position="30"/>
    </location>
</feature>
<feature type="region of interest" description="Disordered" evidence="8">
    <location>
        <begin position="54"/>
        <end position="100"/>
    </location>
</feature>
<evidence type="ECO:0000256" key="7">
    <source>
        <dbReference type="PROSITE-ProRule" id="PRU00221"/>
    </source>
</evidence>
<dbReference type="Proteomes" id="UP000054107">
    <property type="component" value="Unassembled WGS sequence"/>
</dbReference>
<comment type="subcellular location">
    <subcellularLocation>
        <location evidence="1">Chromosome</location>
    </subcellularLocation>
</comment>
<dbReference type="GO" id="GO:0003682">
    <property type="term" value="F:chromatin binding"/>
    <property type="evidence" value="ECO:0007669"/>
    <property type="project" value="TreeGrafter"/>
</dbReference>
<dbReference type="InterPro" id="IPR056160">
    <property type="entry name" value="WD_LRWD1"/>
</dbReference>
<dbReference type="GO" id="GO:0005664">
    <property type="term" value="C:nuclear origin of replication recognition complex"/>
    <property type="evidence" value="ECO:0007669"/>
    <property type="project" value="TreeGrafter"/>
</dbReference>
<evidence type="ECO:0000259" key="9">
    <source>
        <dbReference type="Pfam" id="PF23215"/>
    </source>
</evidence>
<dbReference type="SUPFAM" id="SSF50978">
    <property type="entry name" value="WD40 repeat-like"/>
    <property type="match status" value="1"/>
</dbReference>
<evidence type="ECO:0000256" key="8">
    <source>
        <dbReference type="SAM" id="MobiDB-lite"/>
    </source>
</evidence>
<evidence type="ECO:0000313" key="10">
    <source>
        <dbReference type="EMBL" id="CEP10298.1"/>
    </source>
</evidence>
<feature type="compositionally biased region" description="Basic residues" evidence="8">
    <location>
        <begin position="1"/>
        <end position="10"/>
    </location>
</feature>